<accession>A0A3D6BQS5</accession>
<dbReference type="InterPro" id="IPR018534">
    <property type="entry name" value="Tet_reg_excision_RteC"/>
</dbReference>
<evidence type="ECO:0000313" key="1">
    <source>
        <dbReference type="EMBL" id="HCY80987.1"/>
    </source>
</evidence>
<dbReference type="EMBL" id="DPRK01000085">
    <property type="protein sequence ID" value="HCY80987.1"/>
    <property type="molecule type" value="Genomic_DNA"/>
</dbReference>
<reference evidence="1 2" key="1">
    <citation type="journal article" date="2018" name="Nat. Biotechnol.">
        <title>A standardized bacterial taxonomy based on genome phylogeny substantially revises the tree of life.</title>
        <authorList>
            <person name="Parks D.H."/>
            <person name="Chuvochina M."/>
            <person name="Waite D.W."/>
            <person name="Rinke C."/>
            <person name="Skarshewski A."/>
            <person name="Chaumeil P.A."/>
            <person name="Hugenholtz P."/>
        </authorList>
    </citation>
    <scope>NUCLEOTIDE SEQUENCE [LARGE SCALE GENOMIC DNA]</scope>
    <source>
        <strain evidence="1">UBA10227</strain>
    </source>
</reference>
<sequence>MLSSLNRSLDLIESEKEDILEKAEEGIKTTKQSLDALNTFILKMKFKSTSDEIHFFKIIKPHVFSKLIYYQKLFNIESKRPRSSNKAQIKYFNQHIDRLQNYFNDHLEFYHYYRRGATFLDEHYFVRGKADIRLFPDTFSFFIDDKFSTSHDSTVATILAYDMLIVYLKTEIDKLENSNGMETVMNPFQNQSRLFWTANKTDLIELIYALQSCGVINSGTADIKEMATACERLFNIDLGDYYRAYLEIRSRKTNQTKFLDKMKDSLITRMESADE</sequence>
<comment type="caution">
    <text evidence="1">The sequence shown here is derived from an EMBL/GenBank/DDBJ whole genome shotgun (WGS) entry which is preliminary data.</text>
</comment>
<evidence type="ECO:0000313" key="2">
    <source>
        <dbReference type="Proteomes" id="UP000263268"/>
    </source>
</evidence>
<dbReference type="Proteomes" id="UP000263268">
    <property type="component" value="Unassembled WGS sequence"/>
</dbReference>
<proteinExistence type="predicted"/>
<protein>
    <submittedName>
        <fullName evidence="1">Tetracycline regulation of excision, RteC</fullName>
    </submittedName>
</protein>
<gene>
    <name evidence="1" type="ORF">DHV22_04950</name>
</gene>
<organism evidence="1 2">
    <name type="scientific">Xanthomarina gelatinilytica</name>
    <dbReference type="NCBI Taxonomy" id="1137281"/>
    <lineage>
        <taxon>Bacteria</taxon>
        <taxon>Pseudomonadati</taxon>
        <taxon>Bacteroidota</taxon>
        <taxon>Flavobacteriia</taxon>
        <taxon>Flavobacteriales</taxon>
        <taxon>Flavobacteriaceae</taxon>
        <taxon>Xanthomarina</taxon>
    </lineage>
</organism>
<dbReference type="AlphaFoldDB" id="A0A3D6BQS5"/>
<dbReference type="Pfam" id="PF09357">
    <property type="entry name" value="RteC"/>
    <property type="match status" value="1"/>
</dbReference>
<name>A0A3D6BQS5_9FLAO</name>